<comment type="subcellular location">
    <subcellularLocation>
        <location evidence="1">Cell membrane</location>
        <topology evidence="1">Multi-pass membrane protein</topology>
    </subcellularLocation>
</comment>
<evidence type="ECO:0000259" key="7">
    <source>
        <dbReference type="Pfam" id="PF00482"/>
    </source>
</evidence>
<evidence type="ECO:0000256" key="6">
    <source>
        <dbReference type="SAM" id="Phobius"/>
    </source>
</evidence>
<accession>A0A3R9P5K8</accession>
<dbReference type="OrthoDB" id="2574794at2"/>
<keyword evidence="2" id="KW-1003">Cell membrane</keyword>
<keyword evidence="4 6" id="KW-1133">Transmembrane helix</keyword>
<dbReference type="AlphaFoldDB" id="A0A3R9P5K8"/>
<dbReference type="GO" id="GO:0005886">
    <property type="term" value="C:plasma membrane"/>
    <property type="evidence" value="ECO:0007669"/>
    <property type="project" value="UniProtKB-SubCell"/>
</dbReference>
<feature type="transmembrane region" description="Helical" evidence="6">
    <location>
        <begin position="266"/>
        <end position="295"/>
    </location>
</feature>
<keyword evidence="5 6" id="KW-0472">Membrane</keyword>
<protein>
    <submittedName>
        <fullName evidence="8">Type II secretion system F family protein</fullName>
    </submittedName>
</protein>
<comment type="caution">
    <text evidence="8">The sequence shown here is derived from an EMBL/GenBank/DDBJ whole genome shotgun (WGS) entry which is preliminary data.</text>
</comment>
<evidence type="ECO:0000256" key="5">
    <source>
        <dbReference type="ARBA" id="ARBA00023136"/>
    </source>
</evidence>
<dbReference type="Proteomes" id="UP000275076">
    <property type="component" value="Unassembled WGS sequence"/>
</dbReference>
<feature type="transmembrane region" description="Helical" evidence="6">
    <location>
        <begin position="155"/>
        <end position="174"/>
    </location>
</feature>
<gene>
    <name evidence="8" type="ORF">D7Z54_23850</name>
</gene>
<evidence type="ECO:0000256" key="3">
    <source>
        <dbReference type="ARBA" id="ARBA00022692"/>
    </source>
</evidence>
<reference evidence="8 9" key="1">
    <citation type="submission" date="2018-10" db="EMBL/GenBank/DDBJ databases">
        <title>Draft genome sequence of Bacillus salarius IM0101, isolated from a hypersaline soil in Inner Mongolia, China.</title>
        <authorList>
            <person name="Yamprayoonswat W."/>
            <person name="Boonvisut S."/>
            <person name="Jumpathong W."/>
            <person name="Sittihan S."/>
            <person name="Ruangsuj P."/>
            <person name="Wanthongcharoen S."/>
            <person name="Thongpramul N."/>
            <person name="Pimmason S."/>
            <person name="Yu B."/>
            <person name="Yasawong M."/>
        </authorList>
    </citation>
    <scope>NUCLEOTIDE SEQUENCE [LARGE SCALE GENOMIC DNA]</scope>
    <source>
        <strain evidence="8 9">IM0101</strain>
    </source>
</reference>
<dbReference type="EMBL" id="RBVX01000031">
    <property type="protein sequence ID" value="RSL30829.1"/>
    <property type="molecule type" value="Genomic_DNA"/>
</dbReference>
<feature type="domain" description="Type II secretion system protein GspF" evidence="7">
    <location>
        <begin position="157"/>
        <end position="283"/>
    </location>
</feature>
<evidence type="ECO:0000256" key="2">
    <source>
        <dbReference type="ARBA" id="ARBA00022475"/>
    </source>
</evidence>
<dbReference type="PANTHER" id="PTHR35007:SF2">
    <property type="entry name" value="PILUS ASSEMBLE PROTEIN"/>
    <property type="match status" value="1"/>
</dbReference>
<keyword evidence="3 6" id="KW-0812">Transmembrane</keyword>
<dbReference type="Pfam" id="PF00482">
    <property type="entry name" value="T2SSF"/>
    <property type="match status" value="1"/>
</dbReference>
<evidence type="ECO:0000313" key="9">
    <source>
        <dbReference type="Proteomes" id="UP000275076"/>
    </source>
</evidence>
<evidence type="ECO:0000256" key="1">
    <source>
        <dbReference type="ARBA" id="ARBA00004651"/>
    </source>
</evidence>
<evidence type="ECO:0000256" key="4">
    <source>
        <dbReference type="ARBA" id="ARBA00022989"/>
    </source>
</evidence>
<organism evidence="8 9">
    <name type="scientific">Salibacterium salarium</name>
    <dbReference type="NCBI Taxonomy" id="284579"/>
    <lineage>
        <taxon>Bacteria</taxon>
        <taxon>Bacillati</taxon>
        <taxon>Bacillota</taxon>
        <taxon>Bacilli</taxon>
        <taxon>Bacillales</taxon>
        <taxon>Bacillaceae</taxon>
    </lineage>
</organism>
<proteinExistence type="predicted"/>
<keyword evidence="9" id="KW-1185">Reference proteome</keyword>
<dbReference type="InterPro" id="IPR018076">
    <property type="entry name" value="T2SS_GspF_dom"/>
</dbReference>
<name>A0A3R9P5K8_9BACI</name>
<evidence type="ECO:0000313" key="8">
    <source>
        <dbReference type="EMBL" id="RSL30829.1"/>
    </source>
</evidence>
<sequence>MVPAVISTIVFIFVATLFVPSQWFEANIVKKRLVDGPRIVNADTRFSVKRMTPLVMNLFTILNIRISTDKRKNIENQIQLANKESKWIVEDFMTLKFFSGTVAFFYFMMLGMMSANVLMLALALPGSFLGYRIPEFWLKVKIRKRQDQIKKELPYILNAIAIMSGAGMNLIPAMREVASKQNGQLAKEFNQVIHDVSVGFSQVKALDRMAERCQVEEMNRFISSLVQNIERGSSGITNVIKAQSKELWENRKKKAQQLGEKASMKLFFPLLLLAFPATLIFILGPALITIVEFFANY</sequence>
<dbReference type="PANTHER" id="PTHR35007">
    <property type="entry name" value="INTEGRAL MEMBRANE PROTEIN-RELATED"/>
    <property type="match status" value="1"/>
</dbReference>
<dbReference type="RefSeq" id="WP_125559795.1">
    <property type="nucleotide sequence ID" value="NZ_RBVX01000031.1"/>
</dbReference>